<keyword evidence="11" id="KW-1185">Reference proteome</keyword>
<evidence type="ECO:0000256" key="7">
    <source>
        <dbReference type="SAM" id="MobiDB-lite"/>
    </source>
</evidence>
<evidence type="ECO:0000256" key="5">
    <source>
        <dbReference type="ARBA" id="ARBA00022989"/>
    </source>
</evidence>
<dbReference type="EMBL" id="JAGSXH010000078">
    <property type="protein sequence ID" value="MBS2965328.1"/>
    <property type="molecule type" value="Genomic_DNA"/>
</dbReference>
<feature type="transmembrane region" description="Helical" evidence="8">
    <location>
        <begin position="79"/>
        <end position="97"/>
    </location>
</feature>
<protein>
    <submittedName>
        <fullName evidence="10">Type VII secretion protein EccE</fullName>
    </submittedName>
</protein>
<comment type="similarity">
    <text evidence="2">Belongs to the EccE family.</text>
</comment>
<keyword evidence="4 8" id="KW-0812">Transmembrane</keyword>
<proteinExistence type="inferred from homology"/>
<dbReference type="InterPro" id="IPR021368">
    <property type="entry name" value="T7SS_EccE"/>
</dbReference>
<keyword evidence="6 8" id="KW-0472">Membrane</keyword>
<evidence type="ECO:0000313" key="11">
    <source>
        <dbReference type="Proteomes" id="UP000677913"/>
    </source>
</evidence>
<evidence type="ECO:0000256" key="6">
    <source>
        <dbReference type="ARBA" id="ARBA00023136"/>
    </source>
</evidence>
<feature type="compositionally biased region" description="Polar residues" evidence="7">
    <location>
        <begin position="1"/>
        <end position="10"/>
    </location>
</feature>
<keyword evidence="5 8" id="KW-1133">Transmembrane helix</keyword>
<evidence type="ECO:0000313" key="10">
    <source>
        <dbReference type="EMBL" id="MBS2965328.1"/>
    </source>
</evidence>
<dbReference type="Pfam" id="PF11203">
    <property type="entry name" value="EccE"/>
    <property type="match status" value="1"/>
</dbReference>
<keyword evidence="3" id="KW-1003">Cell membrane</keyword>
<evidence type="ECO:0000259" key="9">
    <source>
        <dbReference type="Pfam" id="PF11203"/>
    </source>
</evidence>
<dbReference type="InterPro" id="IPR050051">
    <property type="entry name" value="EccE_dom"/>
</dbReference>
<organism evidence="10 11">
    <name type="scientific">Actinocrinis puniceicyclus</name>
    <dbReference type="NCBI Taxonomy" id="977794"/>
    <lineage>
        <taxon>Bacteria</taxon>
        <taxon>Bacillati</taxon>
        <taxon>Actinomycetota</taxon>
        <taxon>Actinomycetes</taxon>
        <taxon>Catenulisporales</taxon>
        <taxon>Actinospicaceae</taxon>
        <taxon>Actinocrinis</taxon>
    </lineage>
</organism>
<dbReference type="Proteomes" id="UP000677913">
    <property type="component" value="Unassembled WGS sequence"/>
</dbReference>
<accession>A0A8J7WPX2</accession>
<evidence type="ECO:0000256" key="3">
    <source>
        <dbReference type="ARBA" id="ARBA00022475"/>
    </source>
</evidence>
<feature type="region of interest" description="Disordered" evidence="7">
    <location>
        <begin position="1"/>
        <end position="39"/>
    </location>
</feature>
<dbReference type="AlphaFoldDB" id="A0A8J7WPX2"/>
<dbReference type="NCBIfam" id="TIGR03923">
    <property type="entry name" value="T7SS_EccE"/>
    <property type="match status" value="1"/>
</dbReference>
<comment type="subcellular location">
    <subcellularLocation>
        <location evidence="1">Cell membrane</location>
    </subcellularLocation>
</comment>
<dbReference type="RefSeq" id="WP_211469685.1">
    <property type="nucleotide sequence ID" value="NZ_JAGSXH010000078.1"/>
</dbReference>
<feature type="domain" description="Type VII secretion system protein EccE" evidence="9">
    <location>
        <begin position="235"/>
        <end position="341"/>
    </location>
</feature>
<sequence>MATATTNHGSNGPLGPGPQDGGRRPQSGAGARRPAPSRVQAVFHPRPGRIGSLQVIRVVFAEAAAALVAVPILTKHTFWLALTGPVAILCVVAAVAGNHGRWFGQISAVRGEYRERRGQRVDAPGAEAALAPLRETFPGLRTTSVSSRRGDPVGMIGDGTFLTAVLRVGTRTEPLRAPRTAQPLPLGVVAGVLSDERLSASCVQIVTHTQPAPAPHLPAHAMAVRSYQEIMGDVPGQRTTWVAVRLDPQDAAGAIEARGGGAAGLQRTLLTAVQRVASDLEGAGFEAAALSEPELITALGTACAVNPQVGTTPRSAGTAHRTAESKRAWRCDDRWHTTYWLDKLPRLSADSTPNLVAALTSVPTLATSFAVTATRGTGGSVGFSAHVRLAAHSEGQLAEAAKALEQRAAKAGAHLTRLDGEQLPGLVATIPLGGEA</sequence>
<evidence type="ECO:0000256" key="8">
    <source>
        <dbReference type="SAM" id="Phobius"/>
    </source>
</evidence>
<evidence type="ECO:0000256" key="1">
    <source>
        <dbReference type="ARBA" id="ARBA00004236"/>
    </source>
</evidence>
<dbReference type="GO" id="GO:0005886">
    <property type="term" value="C:plasma membrane"/>
    <property type="evidence" value="ECO:0007669"/>
    <property type="project" value="UniProtKB-SubCell"/>
</dbReference>
<name>A0A8J7WPX2_9ACTN</name>
<evidence type="ECO:0000256" key="4">
    <source>
        <dbReference type="ARBA" id="ARBA00022692"/>
    </source>
</evidence>
<gene>
    <name evidence="10" type="primary">eccE</name>
    <name evidence="10" type="ORF">KGA66_19920</name>
</gene>
<evidence type="ECO:0000256" key="2">
    <source>
        <dbReference type="ARBA" id="ARBA00007759"/>
    </source>
</evidence>
<comment type="caution">
    <text evidence="10">The sequence shown here is derived from an EMBL/GenBank/DDBJ whole genome shotgun (WGS) entry which is preliminary data.</text>
</comment>
<reference evidence="10" key="1">
    <citation type="submission" date="2021-04" db="EMBL/GenBank/DDBJ databases">
        <title>Genome based classification of Actinospica acidithermotolerans sp. nov., an actinobacterium isolated from an Indonesian hot spring.</title>
        <authorList>
            <person name="Kusuma A.B."/>
            <person name="Putra K.E."/>
            <person name="Nafisah S."/>
            <person name="Loh J."/>
            <person name="Nouioui I."/>
            <person name="Goodfellow M."/>
        </authorList>
    </citation>
    <scope>NUCLEOTIDE SEQUENCE</scope>
    <source>
        <strain evidence="10">DSM 45618</strain>
    </source>
</reference>